<organism evidence="2 3">
    <name type="scientific">Lithospermum erythrorhizon</name>
    <name type="common">Purple gromwell</name>
    <name type="synonym">Lithospermum officinale var. erythrorhizon</name>
    <dbReference type="NCBI Taxonomy" id="34254"/>
    <lineage>
        <taxon>Eukaryota</taxon>
        <taxon>Viridiplantae</taxon>
        <taxon>Streptophyta</taxon>
        <taxon>Embryophyta</taxon>
        <taxon>Tracheophyta</taxon>
        <taxon>Spermatophyta</taxon>
        <taxon>Magnoliopsida</taxon>
        <taxon>eudicotyledons</taxon>
        <taxon>Gunneridae</taxon>
        <taxon>Pentapetalae</taxon>
        <taxon>asterids</taxon>
        <taxon>lamiids</taxon>
        <taxon>Boraginales</taxon>
        <taxon>Boraginaceae</taxon>
        <taxon>Boraginoideae</taxon>
        <taxon>Lithospermeae</taxon>
        <taxon>Lithospermum</taxon>
    </lineage>
</organism>
<proteinExistence type="predicted"/>
<dbReference type="Proteomes" id="UP001454036">
    <property type="component" value="Unassembled WGS sequence"/>
</dbReference>
<sequence length="314" mass="35423">MLTRGVLQAFDLTFELLNLLGGARSFSYNSIPIPAQLSHLKIKVGALRLELIQMRGCVLMPLVKPQIVLHQLLLLSLEADIDSMAPRKLRLNLRKLLLQESYFLRRSLSLEVLILLPKTTISPRQLEGSTGNLKTKEEKRGIEEKEQNLYIPGSHAYTCLRRPPKGQGVRISIAQTLQEQGSHSVNGEEIALERGGAQRAQKWPWPTSPFLEKSPHQKVSFQRQKRRKAREVSPCLGEMREDSARPRWAKSEESGSLLELREGAAPQGRGKEATFFTTFTFLKVIGLLPHMLSRGIGLGRLSTSPRAKFHLRKK</sequence>
<evidence type="ECO:0000256" key="1">
    <source>
        <dbReference type="SAM" id="MobiDB-lite"/>
    </source>
</evidence>
<dbReference type="AlphaFoldDB" id="A0AAV3QWZ2"/>
<evidence type="ECO:0000313" key="2">
    <source>
        <dbReference type="EMBL" id="GAA0167477.1"/>
    </source>
</evidence>
<accession>A0AAV3QWZ2</accession>
<keyword evidence="3" id="KW-1185">Reference proteome</keyword>
<comment type="caution">
    <text evidence="2">The sequence shown here is derived from an EMBL/GenBank/DDBJ whole genome shotgun (WGS) entry which is preliminary data.</text>
</comment>
<reference evidence="2 3" key="1">
    <citation type="submission" date="2024-01" db="EMBL/GenBank/DDBJ databases">
        <title>The complete chloroplast genome sequence of Lithospermum erythrorhizon: insights into the phylogenetic relationship among Boraginaceae species and the maternal lineages of purple gromwells.</title>
        <authorList>
            <person name="Okada T."/>
            <person name="Watanabe K."/>
        </authorList>
    </citation>
    <scope>NUCLEOTIDE SEQUENCE [LARGE SCALE GENOMIC DNA]</scope>
</reference>
<dbReference type="EMBL" id="BAABME010006111">
    <property type="protein sequence ID" value="GAA0167477.1"/>
    <property type="molecule type" value="Genomic_DNA"/>
</dbReference>
<evidence type="ECO:0000313" key="3">
    <source>
        <dbReference type="Proteomes" id="UP001454036"/>
    </source>
</evidence>
<gene>
    <name evidence="2" type="ORF">LIER_22403</name>
</gene>
<feature type="region of interest" description="Disordered" evidence="1">
    <location>
        <begin position="214"/>
        <end position="233"/>
    </location>
</feature>
<protein>
    <submittedName>
        <fullName evidence="2">Uncharacterized protein</fullName>
    </submittedName>
</protein>
<name>A0AAV3QWZ2_LITER</name>